<dbReference type="OrthoDB" id="9802121at2"/>
<keyword evidence="4 6" id="KW-1133">Transmembrane helix</keyword>
<gene>
    <name evidence="8" type="ORF">C6I21_15740</name>
</gene>
<organism evidence="8 9">
    <name type="scientific">Alkalicoccus urumqiensis</name>
    <name type="common">Bacillus urumqiensis</name>
    <dbReference type="NCBI Taxonomy" id="1548213"/>
    <lineage>
        <taxon>Bacteria</taxon>
        <taxon>Bacillati</taxon>
        <taxon>Bacillota</taxon>
        <taxon>Bacilli</taxon>
        <taxon>Bacillales</taxon>
        <taxon>Bacillaceae</taxon>
        <taxon>Alkalicoccus</taxon>
    </lineage>
</organism>
<dbReference type="RefSeq" id="WP_105960423.1">
    <property type="nucleotide sequence ID" value="NZ_PVNS01000021.1"/>
</dbReference>
<accession>A0A2P6MD99</accession>
<sequence>MKIMLMLGAAAAFLAVAIGAFGAHALAARLEANNYTATFETGVQYHMFHALAIVGTALLSQHLSSSGLVTGAAWSFAAGIVIFSGSLYVLSLTGIKILGAITPIGGVAFLAGWVLLFIAALAE</sequence>
<evidence type="ECO:0000256" key="5">
    <source>
        <dbReference type="ARBA" id="ARBA00023136"/>
    </source>
</evidence>
<feature type="transmembrane region" description="Helical" evidence="6">
    <location>
        <begin position="72"/>
        <end position="91"/>
    </location>
</feature>
<dbReference type="EMBL" id="PVNS01000021">
    <property type="protein sequence ID" value="PRO64258.1"/>
    <property type="molecule type" value="Genomic_DNA"/>
</dbReference>
<dbReference type="PANTHER" id="PTHR43461:SF1">
    <property type="entry name" value="TRANSMEMBRANE PROTEIN 256"/>
    <property type="match status" value="1"/>
</dbReference>
<evidence type="ECO:0000256" key="4">
    <source>
        <dbReference type="ARBA" id="ARBA00022989"/>
    </source>
</evidence>
<dbReference type="GO" id="GO:0005886">
    <property type="term" value="C:plasma membrane"/>
    <property type="evidence" value="ECO:0007669"/>
    <property type="project" value="TreeGrafter"/>
</dbReference>
<proteinExistence type="inferred from homology"/>
<keyword evidence="3 6" id="KW-0812">Transmembrane</keyword>
<evidence type="ECO:0000256" key="7">
    <source>
        <dbReference type="SAM" id="SignalP"/>
    </source>
</evidence>
<evidence type="ECO:0000313" key="8">
    <source>
        <dbReference type="EMBL" id="PRO64258.1"/>
    </source>
</evidence>
<name>A0A2P6MD99_ALKUR</name>
<comment type="subcellular location">
    <subcellularLocation>
        <location evidence="1">Membrane</location>
        <topology evidence="1">Multi-pass membrane protein</topology>
    </subcellularLocation>
</comment>
<comment type="similarity">
    <text evidence="2">Belongs to the UPF0382 family.</text>
</comment>
<reference evidence="8 9" key="1">
    <citation type="submission" date="2018-03" db="EMBL/GenBank/DDBJ databases">
        <title>Bacillus urumqiensis sp. nov., a moderately haloalkaliphilic bacterium isolated from a salt lake.</title>
        <authorList>
            <person name="Zhao B."/>
            <person name="Liao Z."/>
        </authorList>
    </citation>
    <scope>NUCLEOTIDE SEQUENCE [LARGE SCALE GENOMIC DNA]</scope>
    <source>
        <strain evidence="8 9">BZ-SZ-XJ18</strain>
    </source>
</reference>
<dbReference type="Proteomes" id="UP000243650">
    <property type="component" value="Unassembled WGS sequence"/>
</dbReference>
<feature type="transmembrane region" description="Helical" evidence="6">
    <location>
        <begin position="97"/>
        <end position="122"/>
    </location>
</feature>
<dbReference type="AlphaFoldDB" id="A0A2P6MD99"/>
<dbReference type="PANTHER" id="PTHR43461">
    <property type="entry name" value="TRANSMEMBRANE PROTEIN 256"/>
    <property type="match status" value="1"/>
</dbReference>
<evidence type="ECO:0000313" key="9">
    <source>
        <dbReference type="Proteomes" id="UP000243650"/>
    </source>
</evidence>
<feature type="signal peptide" evidence="7">
    <location>
        <begin position="1"/>
        <end position="25"/>
    </location>
</feature>
<dbReference type="Pfam" id="PF04241">
    <property type="entry name" value="DUF423"/>
    <property type="match status" value="1"/>
</dbReference>
<feature type="chain" id="PRO_5039537306" evidence="7">
    <location>
        <begin position="26"/>
        <end position="123"/>
    </location>
</feature>
<comment type="caution">
    <text evidence="8">The sequence shown here is derived from an EMBL/GenBank/DDBJ whole genome shotgun (WGS) entry which is preliminary data.</text>
</comment>
<evidence type="ECO:0000256" key="6">
    <source>
        <dbReference type="SAM" id="Phobius"/>
    </source>
</evidence>
<evidence type="ECO:0000256" key="2">
    <source>
        <dbReference type="ARBA" id="ARBA00009694"/>
    </source>
</evidence>
<dbReference type="InterPro" id="IPR006696">
    <property type="entry name" value="DUF423"/>
</dbReference>
<protein>
    <submittedName>
        <fullName evidence="8">DUF423 domain-containing protein</fullName>
    </submittedName>
</protein>
<keyword evidence="9" id="KW-1185">Reference proteome</keyword>
<evidence type="ECO:0000256" key="1">
    <source>
        <dbReference type="ARBA" id="ARBA00004141"/>
    </source>
</evidence>
<evidence type="ECO:0000256" key="3">
    <source>
        <dbReference type="ARBA" id="ARBA00022692"/>
    </source>
</evidence>
<keyword evidence="5 6" id="KW-0472">Membrane</keyword>
<keyword evidence="7" id="KW-0732">Signal</keyword>